<dbReference type="Gene3D" id="3.60.10.10">
    <property type="entry name" value="Endonuclease/exonuclease/phosphatase"/>
    <property type="match status" value="1"/>
</dbReference>
<organism evidence="3 4">
    <name type="scientific">Aegilops tauschii subsp. strangulata</name>
    <name type="common">Goatgrass</name>
    <dbReference type="NCBI Taxonomy" id="200361"/>
    <lineage>
        <taxon>Eukaryota</taxon>
        <taxon>Viridiplantae</taxon>
        <taxon>Streptophyta</taxon>
        <taxon>Embryophyta</taxon>
        <taxon>Tracheophyta</taxon>
        <taxon>Spermatophyta</taxon>
        <taxon>Magnoliopsida</taxon>
        <taxon>Liliopsida</taxon>
        <taxon>Poales</taxon>
        <taxon>Poaceae</taxon>
        <taxon>BOP clade</taxon>
        <taxon>Pooideae</taxon>
        <taxon>Triticodae</taxon>
        <taxon>Triticeae</taxon>
        <taxon>Triticinae</taxon>
        <taxon>Aegilops</taxon>
    </lineage>
</organism>
<name>A0A453E872_AEGTS</name>
<dbReference type="GO" id="GO:0046856">
    <property type="term" value="P:phosphatidylinositol dephosphorylation"/>
    <property type="evidence" value="ECO:0007669"/>
    <property type="project" value="TreeGrafter"/>
</dbReference>
<reference evidence="3" key="4">
    <citation type="submission" date="2019-03" db="UniProtKB">
        <authorList>
            <consortium name="EnsemblPlants"/>
        </authorList>
    </citation>
    <scope>IDENTIFICATION</scope>
</reference>
<reference evidence="4" key="1">
    <citation type="journal article" date="2014" name="Science">
        <title>Ancient hybridizations among the ancestral genomes of bread wheat.</title>
        <authorList>
            <consortium name="International Wheat Genome Sequencing Consortium,"/>
            <person name="Marcussen T."/>
            <person name="Sandve S.R."/>
            <person name="Heier L."/>
            <person name="Spannagl M."/>
            <person name="Pfeifer M."/>
            <person name="Jakobsen K.S."/>
            <person name="Wulff B.B."/>
            <person name="Steuernagel B."/>
            <person name="Mayer K.F."/>
            <person name="Olsen O.A."/>
        </authorList>
    </citation>
    <scope>NUCLEOTIDE SEQUENCE [LARGE SCALE GENOMIC DNA]</scope>
    <source>
        <strain evidence="4">cv. AL8/78</strain>
    </source>
</reference>
<dbReference type="GO" id="GO:0004439">
    <property type="term" value="F:phosphatidylinositol-4,5-bisphosphate 5-phosphatase activity"/>
    <property type="evidence" value="ECO:0007669"/>
    <property type="project" value="TreeGrafter"/>
</dbReference>
<protein>
    <recommendedName>
        <fullName evidence="5">Inositol polyphosphate-related phosphatase domain-containing protein</fullName>
    </recommendedName>
</protein>
<evidence type="ECO:0000256" key="1">
    <source>
        <dbReference type="ARBA" id="ARBA00022801"/>
    </source>
</evidence>
<feature type="compositionally biased region" description="Basic residues" evidence="2">
    <location>
        <begin position="273"/>
        <end position="285"/>
    </location>
</feature>
<dbReference type="EnsemblPlants" id="AET3Gv20253900.11">
    <property type="protein sequence ID" value="AET3Gv20253900.11"/>
    <property type="gene ID" value="AET3Gv20253900"/>
</dbReference>
<reference evidence="4" key="2">
    <citation type="journal article" date="2017" name="Nat. Plants">
        <title>The Aegilops tauschii genome reveals multiple impacts of transposons.</title>
        <authorList>
            <person name="Zhao G."/>
            <person name="Zou C."/>
            <person name="Li K."/>
            <person name="Wang K."/>
            <person name="Li T."/>
            <person name="Gao L."/>
            <person name="Zhang X."/>
            <person name="Wang H."/>
            <person name="Yang Z."/>
            <person name="Liu X."/>
            <person name="Jiang W."/>
            <person name="Mao L."/>
            <person name="Kong X."/>
            <person name="Jiao Y."/>
            <person name="Jia J."/>
        </authorList>
    </citation>
    <scope>NUCLEOTIDE SEQUENCE [LARGE SCALE GENOMIC DNA]</scope>
    <source>
        <strain evidence="4">cv. AL8/78</strain>
    </source>
</reference>
<dbReference type="Gramene" id="AET3Gv20253900.11">
    <property type="protein sequence ID" value="AET3Gv20253900.11"/>
    <property type="gene ID" value="AET3Gv20253900"/>
</dbReference>
<reference evidence="3" key="5">
    <citation type="journal article" date="2021" name="G3 (Bethesda)">
        <title>Aegilops tauschii genome assembly Aet v5.0 features greater sequence contiguity and improved annotation.</title>
        <authorList>
            <person name="Wang L."/>
            <person name="Zhu T."/>
            <person name="Rodriguez J.C."/>
            <person name="Deal K.R."/>
            <person name="Dubcovsky J."/>
            <person name="McGuire P.E."/>
            <person name="Lux T."/>
            <person name="Spannagl M."/>
            <person name="Mayer K.F.X."/>
            <person name="Baldrich P."/>
            <person name="Meyers B.C."/>
            <person name="Huo N."/>
            <person name="Gu Y.Q."/>
            <person name="Zhou H."/>
            <person name="Devos K.M."/>
            <person name="Bennetzen J.L."/>
            <person name="Unver T."/>
            <person name="Budak H."/>
            <person name="Gulick P.J."/>
            <person name="Galiba G."/>
            <person name="Kalapos B."/>
            <person name="Nelson D.R."/>
            <person name="Li P."/>
            <person name="You F.M."/>
            <person name="Luo M.C."/>
            <person name="Dvorak J."/>
        </authorList>
    </citation>
    <scope>NUCLEOTIDE SEQUENCE [LARGE SCALE GENOMIC DNA]</scope>
    <source>
        <strain evidence="3">cv. AL8/78</strain>
    </source>
</reference>
<keyword evidence="1" id="KW-0378">Hydrolase</keyword>
<reference evidence="3" key="3">
    <citation type="journal article" date="2017" name="Nature">
        <title>Genome sequence of the progenitor of the wheat D genome Aegilops tauschii.</title>
        <authorList>
            <person name="Luo M.C."/>
            <person name="Gu Y.Q."/>
            <person name="Puiu D."/>
            <person name="Wang H."/>
            <person name="Twardziok S.O."/>
            <person name="Deal K.R."/>
            <person name="Huo N."/>
            <person name="Zhu T."/>
            <person name="Wang L."/>
            <person name="Wang Y."/>
            <person name="McGuire P.E."/>
            <person name="Liu S."/>
            <person name="Long H."/>
            <person name="Ramasamy R.K."/>
            <person name="Rodriguez J.C."/>
            <person name="Van S.L."/>
            <person name="Yuan L."/>
            <person name="Wang Z."/>
            <person name="Xia Z."/>
            <person name="Xiao L."/>
            <person name="Anderson O.D."/>
            <person name="Ouyang S."/>
            <person name="Liang Y."/>
            <person name="Zimin A.V."/>
            <person name="Pertea G."/>
            <person name="Qi P."/>
            <person name="Bennetzen J.L."/>
            <person name="Dai X."/>
            <person name="Dawson M.W."/>
            <person name="Muller H.G."/>
            <person name="Kugler K."/>
            <person name="Rivarola-Duarte L."/>
            <person name="Spannagl M."/>
            <person name="Mayer K.F.X."/>
            <person name="Lu F.H."/>
            <person name="Bevan M.W."/>
            <person name="Leroy P."/>
            <person name="Li P."/>
            <person name="You F.M."/>
            <person name="Sun Q."/>
            <person name="Liu Z."/>
            <person name="Lyons E."/>
            <person name="Wicker T."/>
            <person name="Salzberg S.L."/>
            <person name="Devos K.M."/>
            <person name="Dvorak J."/>
        </authorList>
    </citation>
    <scope>NUCLEOTIDE SEQUENCE [LARGE SCALE GENOMIC DNA]</scope>
    <source>
        <strain evidence="3">cv. AL8/78</strain>
    </source>
</reference>
<feature type="compositionally biased region" description="Basic and acidic residues" evidence="2">
    <location>
        <begin position="175"/>
        <end position="195"/>
    </location>
</feature>
<dbReference type="PANTHER" id="PTHR45666:SF14">
    <property type="entry name" value="INOSITOL POLYPHOSPHATE 5-PHOSPHATASE"/>
    <property type="match status" value="1"/>
</dbReference>
<dbReference type="GO" id="GO:0004445">
    <property type="term" value="F:inositol-polyphosphate 5-phosphatase activity"/>
    <property type="evidence" value="ECO:0007669"/>
    <property type="project" value="InterPro"/>
</dbReference>
<feature type="region of interest" description="Disordered" evidence="2">
    <location>
        <begin position="116"/>
        <end position="145"/>
    </location>
</feature>
<feature type="region of interest" description="Disordered" evidence="2">
    <location>
        <begin position="239"/>
        <end position="444"/>
    </location>
</feature>
<dbReference type="SUPFAM" id="SSF56219">
    <property type="entry name" value="DNase I-like"/>
    <property type="match status" value="1"/>
</dbReference>
<feature type="compositionally biased region" description="Basic and acidic residues" evidence="2">
    <location>
        <begin position="286"/>
        <end position="324"/>
    </location>
</feature>
<sequence>LMSHPVFLERSAEESLDAAPYKLRRRNSETMRAQYISTKELRICIGTYNAAGIEPPEGLDIAEWLGTTGGEQADMYVLGFQEVVPLNAGNVLGAEDVRPALAWEALIRDTLTRTQPSCSRPKYRYRSHPATPTQGAPEDDEQDGQDRARLAGAAAGPDGHRVLVIGRAWSWQEEGRRQVAVREDREQADGGRVPDHLGAARPAEVRPEHQGVHRGRGRHGLHRQQGVGVGEHVHLPDHVLLRLHPPVRRRAARQPPQAERRRAGDPPADALRRPRRPRAAPRHLRPREDFLAGRSELPDRRAVRQNPRPDRRHGLASASRERSAEAGAEEGAGVRGLERGGAGVRADVQVRDRDGQVHRRRPERGEEDAGVVRPGAVVREGGEAAGLREVGADAVGPQAGDGDVRGGGGGVLRAEAAEGAHAHGRRGRERGRGRAGPRVLSWLN</sequence>
<dbReference type="AlphaFoldDB" id="A0A453E872"/>
<feature type="compositionally biased region" description="Basic residues" evidence="2">
    <location>
        <begin position="212"/>
        <end position="222"/>
    </location>
</feature>
<dbReference type="Proteomes" id="UP000015105">
    <property type="component" value="Chromosome 3D"/>
</dbReference>
<keyword evidence="4" id="KW-1185">Reference proteome</keyword>
<feature type="compositionally biased region" description="Basic and acidic residues" evidence="2">
    <location>
        <begin position="348"/>
        <end position="357"/>
    </location>
</feature>
<accession>A0A453E872</accession>
<evidence type="ECO:0000313" key="4">
    <source>
        <dbReference type="Proteomes" id="UP000015105"/>
    </source>
</evidence>
<evidence type="ECO:0000313" key="3">
    <source>
        <dbReference type="EnsemblPlants" id="AET3Gv20253900.11"/>
    </source>
</evidence>
<proteinExistence type="predicted"/>
<dbReference type="PANTHER" id="PTHR45666">
    <property type="entry name" value="TYPE IV INOSITOL POLYPHOSPHATE 5-PHOSPHATASE 9"/>
    <property type="match status" value="1"/>
</dbReference>
<feature type="region of interest" description="Disordered" evidence="2">
    <location>
        <begin position="175"/>
        <end position="222"/>
    </location>
</feature>
<dbReference type="InterPro" id="IPR045849">
    <property type="entry name" value="IP5P_plant"/>
</dbReference>
<dbReference type="InterPro" id="IPR036691">
    <property type="entry name" value="Endo/exonu/phosph_ase_sf"/>
</dbReference>
<evidence type="ECO:0008006" key="5">
    <source>
        <dbReference type="Google" id="ProtNLM"/>
    </source>
</evidence>
<feature type="compositionally biased region" description="Basic residues" evidence="2">
    <location>
        <begin position="422"/>
        <end position="435"/>
    </location>
</feature>
<dbReference type="GO" id="GO:0034485">
    <property type="term" value="F:phosphatidylinositol-3,4,5-trisphosphate 5-phosphatase activity"/>
    <property type="evidence" value="ECO:0007669"/>
    <property type="project" value="TreeGrafter"/>
</dbReference>
<evidence type="ECO:0000256" key="2">
    <source>
        <dbReference type="SAM" id="MobiDB-lite"/>
    </source>
</evidence>